<feature type="signal peptide" evidence="8">
    <location>
        <begin position="1"/>
        <end position="32"/>
    </location>
</feature>
<dbReference type="PROSITE" id="PS52016">
    <property type="entry name" value="TONB_DEPENDENT_REC_3"/>
    <property type="match status" value="1"/>
</dbReference>
<protein>
    <submittedName>
        <fullName evidence="10">TonB-dependent receptor</fullName>
    </submittedName>
</protein>
<comment type="subcellular location">
    <subcellularLocation>
        <location evidence="1 7">Cell outer membrane</location>
        <topology evidence="1 7">Multi-pass membrane protein</topology>
    </subcellularLocation>
</comment>
<dbReference type="RefSeq" id="WP_147932431.1">
    <property type="nucleotide sequence ID" value="NZ_VOXD01000039.1"/>
</dbReference>
<dbReference type="NCBIfam" id="TIGR04057">
    <property type="entry name" value="SusC_RagA_signa"/>
    <property type="match status" value="1"/>
</dbReference>
<keyword evidence="4 7" id="KW-0812">Transmembrane</keyword>
<name>A0A5C7FKR7_9BACT</name>
<keyword evidence="11" id="KW-1185">Reference proteome</keyword>
<comment type="caution">
    <text evidence="10">The sequence shown here is derived from an EMBL/GenBank/DDBJ whole genome shotgun (WGS) entry which is preliminary data.</text>
</comment>
<dbReference type="Proteomes" id="UP000321907">
    <property type="component" value="Unassembled WGS sequence"/>
</dbReference>
<dbReference type="Gene3D" id="2.170.130.10">
    <property type="entry name" value="TonB-dependent receptor, plug domain"/>
    <property type="match status" value="1"/>
</dbReference>
<dbReference type="GO" id="GO:0009279">
    <property type="term" value="C:cell outer membrane"/>
    <property type="evidence" value="ECO:0007669"/>
    <property type="project" value="UniProtKB-SubCell"/>
</dbReference>
<keyword evidence="5 7" id="KW-0472">Membrane</keyword>
<organism evidence="10 11">
    <name type="scientific">Neolewinella aurantiaca</name>
    <dbReference type="NCBI Taxonomy" id="2602767"/>
    <lineage>
        <taxon>Bacteria</taxon>
        <taxon>Pseudomonadati</taxon>
        <taxon>Bacteroidota</taxon>
        <taxon>Saprospiria</taxon>
        <taxon>Saprospirales</taxon>
        <taxon>Lewinellaceae</taxon>
        <taxon>Neolewinella</taxon>
    </lineage>
</organism>
<feature type="domain" description="TonB-dependent receptor plug" evidence="9">
    <location>
        <begin position="124"/>
        <end position="231"/>
    </location>
</feature>
<evidence type="ECO:0000256" key="5">
    <source>
        <dbReference type="ARBA" id="ARBA00023136"/>
    </source>
</evidence>
<dbReference type="InterPro" id="IPR023996">
    <property type="entry name" value="TonB-dep_OMP_SusC/RagA"/>
</dbReference>
<evidence type="ECO:0000256" key="3">
    <source>
        <dbReference type="ARBA" id="ARBA00022452"/>
    </source>
</evidence>
<evidence type="ECO:0000313" key="10">
    <source>
        <dbReference type="EMBL" id="TXF86669.1"/>
    </source>
</evidence>
<dbReference type="AlphaFoldDB" id="A0A5C7FKR7"/>
<dbReference type="InterPro" id="IPR023997">
    <property type="entry name" value="TonB-dep_OMP_SusC/RagA_CS"/>
</dbReference>
<reference evidence="10 11" key="1">
    <citation type="submission" date="2019-08" db="EMBL/GenBank/DDBJ databases">
        <title>Lewinella sp. strain SSH13 Genome sequencing and assembly.</title>
        <authorList>
            <person name="Kim I."/>
        </authorList>
    </citation>
    <scope>NUCLEOTIDE SEQUENCE [LARGE SCALE GENOMIC DNA]</scope>
    <source>
        <strain evidence="10 11">SSH13</strain>
    </source>
</reference>
<keyword evidence="8" id="KW-0732">Signal</keyword>
<dbReference type="SUPFAM" id="SSF49464">
    <property type="entry name" value="Carboxypeptidase regulatory domain-like"/>
    <property type="match status" value="1"/>
</dbReference>
<dbReference type="EMBL" id="VOXD01000039">
    <property type="protein sequence ID" value="TXF86669.1"/>
    <property type="molecule type" value="Genomic_DNA"/>
</dbReference>
<evidence type="ECO:0000256" key="2">
    <source>
        <dbReference type="ARBA" id="ARBA00022448"/>
    </source>
</evidence>
<dbReference type="SUPFAM" id="SSF56935">
    <property type="entry name" value="Porins"/>
    <property type="match status" value="1"/>
</dbReference>
<dbReference type="OrthoDB" id="9768177at2"/>
<keyword evidence="3 7" id="KW-1134">Transmembrane beta strand</keyword>
<dbReference type="Gene3D" id="2.40.170.20">
    <property type="entry name" value="TonB-dependent receptor, beta-barrel domain"/>
    <property type="match status" value="1"/>
</dbReference>
<dbReference type="InterPro" id="IPR012910">
    <property type="entry name" value="Plug_dom"/>
</dbReference>
<dbReference type="InterPro" id="IPR037066">
    <property type="entry name" value="Plug_dom_sf"/>
</dbReference>
<evidence type="ECO:0000256" key="6">
    <source>
        <dbReference type="ARBA" id="ARBA00023237"/>
    </source>
</evidence>
<evidence type="ECO:0000313" key="11">
    <source>
        <dbReference type="Proteomes" id="UP000321907"/>
    </source>
</evidence>
<evidence type="ECO:0000256" key="4">
    <source>
        <dbReference type="ARBA" id="ARBA00022692"/>
    </source>
</evidence>
<dbReference type="Pfam" id="PF13715">
    <property type="entry name" value="CarbopepD_reg_2"/>
    <property type="match status" value="1"/>
</dbReference>
<keyword evidence="10" id="KW-0675">Receptor</keyword>
<dbReference type="InterPro" id="IPR036942">
    <property type="entry name" value="Beta-barrel_TonB_sf"/>
</dbReference>
<evidence type="ECO:0000259" key="9">
    <source>
        <dbReference type="Pfam" id="PF07715"/>
    </source>
</evidence>
<evidence type="ECO:0000256" key="1">
    <source>
        <dbReference type="ARBA" id="ARBA00004571"/>
    </source>
</evidence>
<accession>A0A5C7FKR7</accession>
<dbReference type="Pfam" id="PF07715">
    <property type="entry name" value="Plug"/>
    <property type="match status" value="1"/>
</dbReference>
<keyword evidence="6 7" id="KW-0998">Cell outer membrane</keyword>
<sequence length="1027" mass="112630">MNHRSTAVIPPRTCKQLFYTFLAILFTCSLGAQDMEVRGTVVSSESGDPLIGVTVMKLSTNTGTITDLDGGFVLSARNGDVLQFSYTGMQTREVTVSGPTLAIQLDEQAQNLEQVVVIGYGEVKKKEVTGSVAQVSSEELDKFVTSDVGSALQGLVAGVNVTSASGAPGEASNIQIRGITSLDGSNTPLFVVDGIPQDGDPRLSPNEIETVDILKDAASAAIYGTRGAAGVILITTKTGKSGKMQINFNQSYGINSITSGTPLMNTAEQLYYQQTVFENVAGSFDLPITRIPQWFGNDNDLRDFVQVEDAVTQNYAFDVSGGNKEVSYSFVGGYFTQEGNLINSKFDRYNARTTTRYKKNKLSVTGSLAFSAEATDETNGNLLLYGIRYRPYQPLFDVSDQVIEITPGPEETSLNNLATVLRNERDRDRDRVNGSLNIGYDLAKGLRLTTNLGGSVTNTRGKRFTPAYSTFDLTTGELETDPTKSFIENTSSRAYTFLWDAGLDYTKKMGDHRIKALARFSVDERNYEYFEAGRQGVANNNISVLNIGTINPYANSGEGGNQTYKIKTIGTIGRLQYDYKGRYLISASVRRDGSSKFAEENRYGVFPSVSAAWNVADEPFWKGILKKIDNFKIRASYGQTGNESFPAYRYSTVVSQDADYLFGNTLLFGATQRNYANRLVQWETSIQQNIGLDLGLGQGKFSLTADYYSTQKNGMLFPVQLPASAGALGNNAQLTLNVGDMTNTGVEVGGRFRTRLKGLRMDFGATFTRNVNEITKINGDTEIIYNTAGTSVLGDPNSKVTTIAVGHEAGAYFLYQTDGVVNDAEELAAYQELRPTAQLGDLIYKDTDGDGRITETDRVYSGSALPEFEVGFNTNLYFKGFDFNMQWYASVGHEIINGSSAYAYGFERHRDLVYQWSASNTESNIPLYRGDSKAHPNYAGTTDFWLEDGTFLRLRALTLGYELPKSLISKAGFEGIRVYISGQNLLTITDYKGYDPEIGGNNIATRGLDRGTYPISRQVLFGTQFSF</sequence>
<keyword evidence="2 7" id="KW-0813">Transport</keyword>
<gene>
    <name evidence="10" type="ORF">FUA23_19390</name>
</gene>
<dbReference type="InterPro" id="IPR039426">
    <property type="entry name" value="TonB-dep_rcpt-like"/>
</dbReference>
<dbReference type="NCBIfam" id="TIGR04056">
    <property type="entry name" value="OMP_RagA_SusC"/>
    <property type="match status" value="1"/>
</dbReference>
<dbReference type="InterPro" id="IPR008969">
    <property type="entry name" value="CarboxyPept-like_regulatory"/>
</dbReference>
<proteinExistence type="inferred from homology"/>
<comment type="similarity">
    <text evidence="7">Belongs to the TonB-dependent receptor family.</text>
</comment>
<dbReference type="FunFam" id="2.170.130.10:FF:000008">
    <property type="entry name" value="SusC/RagA family TonB-linked outer membrane protein"/>
    <property type="match status" value="1"/>
</dbReference>
<feature type="chain" id="PRO_5022898140" evidence="8">
    <location>
        <begin position="33"/>
        <end position="1027"/>
    </location>
</feature>
<evidence type="ECO:0000256" key="7">
    <source>
        <dbReference type="PROSITE-ProRule" id="PRU01360"/>
    </source>
</evidence>
<evidence type="ECO:0000256" key="8">
    <source>
        <dbReference type="SAM" id="SignalP"/>
    </source>
</evidence>